<dbReference type="Pfam" id="PF05699">
    <property type="entry name" value="Dimer_Tnp_hAT"/>
    <property type="match status" value="1"/>
</dbReference>
<dbReference type="PANTHER" id="PTHR23272">
    <property type="entry name" value="BED FINGER-RELATED"/>
    <property type="match status" value="1"/>
</dbReference>
<reference evidence="3 4" key="1">
    <citation type="journal article" date="2012" name="Proc. Natl. Acad. Sci. U.S.A.">
        <title>Comparative genomics of Ceriporiopsis subvermispora and Phanerochaete chrysosporium provide insight into selective ligninolysis.</title>
        <authorList>
            <person name="Fernandez-Fueyo E."/>
            <person name="Ruiz-Duenas F.J."/>
            <person name="Ferreira P."/>
            <person name="Floudas D."/>
            <person name="Hibbett D.S."/>
            <person name="Canessa P."/>
            <person name="Larrondo L.F."/>
            <person name="James T.Y."/>
            <person name="Seelenfreund D."/>
            <person name="Lobos S."/>
            <person name="Polanco R."/>
            <person name="Tello M."/>
            <person name="Honda Y."/>
            <person name="Watanabe T."/>
            <person name="Watanabe T."/>
            <person name="Ryu J.S."/>
            <person name="Kubicek C.P."/>
            <person name="Schmoll M."/>
            <person name="Gaskell J."/>
            <person name="Hammel K.E."/>
            <person name="St John F.J."/>
            <person name="Vanden Wymelenberg A."/>
            <person name="Sabat G."/>
            <person name="Splinter BonDurant S."/>
            <person name="Syed K."/>
            <person name="Yadav J.S."/>
            <person name="Doddapaneni H."/>
            <person name="Subramanian V."/>
            <person name="Lavin J.L."/>
            <person name="Oguiza J.A."/>
            <person name="Perez G."/>
            <person name="Pisabarro A.G."/>
            <person name="Ramirez L."/>
            <person name="Santoyo F."/>
            <person name="Master E."/>
            <person name="Coutinho P.M."/>
            <person name="Henrissat B."/>
            <person name="Lombard V."/>
            <person name="Magnuson J.K."/>
            <person name="Kuees U."/>
            <person name="Hori C."/>
            <person name="Igarashi K."/>
            <person name="Samejima M."/>
            <person name="Held B.W."/>
            <person name="Barry K.W."/>
            <person name="LaButti K.M."/>
            <person name="Lapidus A."/>
            <person name="Lindquist E.A."/>
            <person name="Lucas S.M."/>
            <person name="Riley R."/>
            <person name="Salamov A.A."/>
            <person name="Hoffmeister D."/>
            <person name="Schwenk D."/>
            <person name="Hadar Y."/>
            <person name="Yarden O."/>
            <person name="de Vries R.P."/>
            <person name="Wiebenga A."/>
            <person name="Stenlid J."/>
            <person name="Eastwood D."/>
            <person name="Grigoriev I.V."/>
            <person name="Berka R.M."/>
            <person name="Blanchette R.A."/>
            <person name="Kersten P."/>
            <person name="Martinez A.T."/>
            <person name="Vicuna R."/>
            <person name="Cullen D."/>
        </authorList>
    </citation>
    <scope>NUCLEOTIDE SEQUENCE [LARGE SCALE GENOMIC DNA]</scope>
    <source>
        <strain evidence="3 4">B</strain>
    </source>
</reference>
<dbReference type="EMBL" id="KB445926">
    <property type="protein sequence ID" value="EMD30637.1"/>
    <property type="molecule type" value="Genomic_DNA"/>
</dbReference>
<dbReference type="STRING" id="914234.M2QXH0"/>
<evidence type="ECO:0000313" key="3">
    <source>
        <dbReference type="EMBL" id="EMD30637.1"/>
    </source>
</evidence>
<name>M2QXH0_CERS8</name>
<protein>
    <recommendedName>
        <fullName evidence="2">HAT C-terminal dimerisation domain-containing protein</fullName>
    </recommendedName>
</protein>
<dbReference type="HOGENOM" id="CLU_009123_2_1_1"/>
<evidence type="ECO:0000256" key="1">
    <source>
        <dbReference type="SAM" id="MobiDB-lite"/>
    </source>
</evidence>
<dbReference type="AlphaFoldDB" id="M2QXH0"/>
<feature type="domain" description="HAT C-terminal dimerisation" evidence="2">
    <location>
        <begin position="294"/>
        <end position="358"/>
    </location>
</feature>
<gene>
    <name evidence="3" type="ORF">CERSUDRAFT_60987</name>
</gene>
<accession>M2QXH0</accession>
<sequence>MRDEVGLVRAISVKERSSSQRKERFKKIQLAAGVTRDCIRTLVVDMKVRWSSTYMMLNCAYSLRNCIKAFLEELGRAEQPGEARRKIYALIPSKPEWERVKLFQRVLATADGCQQRFSSERAPALHLALPALEDVHITWSRWLEDVKYSDFKPGLSAGLQNVEEYYERIADNDTYIMSMVLDPARRLAHIQENWSKDLYREALALVKKLFRERYMELNVQTGSGAPVPSARSDLSSSQRSCGAALAALSGDESDGGGIRQRASQVQSANEDIEVACDRAFRKYLDYDEGLPTGMSRVEWWGLNGHHFPVWASLARDYLAVLATSVSSERAFSSAGITITKHCNRLKGDIVEALQVLKSAFRNNLFLFDCGPSSVTEADLEDAGQESESRDGDNTEQRVHGVDDDGINIVVEIDLDTEDDESDVD</sequence>
<keyword evidence="4" id="KW-1185">Reference proteome</keyword>
<dbReference type="GO" id="GO:0046983">
    <property type="term" value="F:protein dimerization activity"/>
    <property type="evidence" value="ECO:0007669"/>
    <property type="project" value="InterPro"/>
</dbReference>
<dbReference type="InterPro" id="IPR012337">
    <property type="entry name" value="RNaseH-like_sf"/>
</dbReference>
<dbReference type="OrthoDB" id="2802474at2759"/>
<dbReference type="InterPro" id="IPR008906">
    <property type="entry name" value="HATC_C_dom"/>
</dbReference>
<organism evidence="3 4">
    <name type="scientific">Ceriporiopsis subvermispora (strain B)</name>
    <name type="common">White-rot fungus</name>
    <name type="synonym">Gelatoporia subvermispora</name>
    <dbReference type="NCBI Taxonomy" id="914234"/>
    <lineage>
        <taxon>Eukaryota</taxon>
        <taxon>Fungi</taxon>
        <taxon>Dikarya</taxon>
        <taxon>Basidiomycota</taxon>
        <taxon>Agaricomycotina</taxon>
        <taxon>Agaricomycetes</taxon>
        <taxon>Polyporales</taxon>
        <taxon>Gelatoporiaceae</taxon>
        <taxon>Gelatoporia</taxon>
    </lineage>
</organism>
<dbReference type="Proteomes" id="UP000016930">
    <property type="component" value="Unassembled WGS sequence"/>
</dbReference>
<evidence type="ECO:0000313" key="4">
    <source>
        <dbReference type="Proteomes" id="UP000016930"/>
    </source>
</evidence>
<feature type="region of interest" description="Disordered" evidence="1">
    <location>
        <begin position="378"/>
        <end position="405"/>
    </location>
</feature>
<proteinExistence type="predicted"/>
<dbReference type="SUPFAM" id="SSF53098">
    <property type="entry name" value="Ribonuclease H-like"/>
    <property type="match status" value="1"/>
</dbReference>
<feature type="compositionally biased region" description="Basic and acidic residues" evidence="1">
    <location>
        <begin position="386"/>
        <end position="402"/>
    </location>
</feature>
<dbReference type="PANTHER" id="PTHR23272:SF104">
    <property type="entry name" value="HAT FAMILY DIMERISATION DOMAIN CONTAINING PROTEIN, EXPRESSED"/>
    <property type="match status" value="1"/>
</dbReference>
<evidence type="ECO:0000259" key="2">
    <source>
        <dbReference type="Pfam" id="PF05699"/>
    </source>
</evidence>